<proteinExistence type="predicted"/>
<dbReference type="Proteomes" id="UP000043316">
    <property type="component" value="Unassembled WGS sequence"/>
</dbReference>
<reference evidence="2" key="1">
    <citation type="submission" date="2015-03" db="EMBL/GenBank/DDBJ databases">
        <authorList>
            <consortium name="Pathogen Informatics"/>
        </authorList>
    </citation>
    <scope>NUCLEOTIDE SEQUENCE [LARGE SCALE GENOMIC DNA]</scope>
    <source>
        <strain evidence="2">R148</strain>
    </source>
</reference>
<name>A0A0H5LTD4_YERIN</name>
<accession>A0A0H5LTD4</accession>
<dbReference type="AlphaFoldDB" id="A0A0H5LTD4"/>
<dbReference type="EMBL" id="CWJI01000002">
    <property type="protein sequence ID" value="CRY54408.1"/>
    <property type="molecule type" value="Genomic_DNA"/>
</dbReference>
<evidence type="ECO:0000313" key="2">
    <source>
        <dbReference type="Proteomes" id="UP000043316"/>
    </source>
</evidence>
<gene>
    <name evidence="1" type="ORF">ERS008476_01329</name>
</gene>
<evidence type="ECO:0000313" key="1">
    <source>
        <dbReference type="EMBL" id="CRY54408.1"/>
    </source>
</evidence>
<protein>
    <submittedName>
        <fullName evidence="1">Uncharacterized protein</fullName>
    </submittedName>
</protein>
<sequence>MSFYLAKDTCWMSQVIYVPVIIFDSTSFLTDGVIDEFYHNGGPHEDRLGLRKYGRKYY</sequence>
<organism evidence="1 2">
    <name type="scientific">Yersinia intermedia</name>
    <dbReference type="NCBI Taxonomy" id="631"/>
    <lineage>
        <taxon>Bacteria</taxon>
        <taxon>Pseudomonadati</taxon>
        <taxon>Pseudomonadota</taxon>
        <taxon>Gammaproteobacteria</taxon>
        <taxon>Enterobacterales</taxon>
        <taxon>Yersiniaceae</taxon>
        <taxon>Yersinia</taxon>
    </lineage>
</organism>